<evidence type="ECO:0000313" key="2">
    <source>
        <dbReference type="Proteomes" id="UP001177021"/>
    </source>
</evidence>
<name>A0ACB0IGA9_TRIPR</name>
<dbReference type="EMBL" id="CASHSV030000001">
    <property type="protein sequence ID" value="CAJ2631032.1"/>
    <property type="molecule type" value="Genomic_DNA"/>
</dbReference>
<keyword evidence="2" id="KW-1185">Reference proteome</keyword>
<evidence type="ECO:0000313" key="1">
    <source>
        <dbReference type="EMBL" id="CAJ2631032.1"/>
    </source>
</evidence>
<sequence length="78" mass="9232">MSSSRNASSVRSDLKRQAFRLFKPRVWAMKRRNNCLGKRLFIASFFEEARGPLDQRVLWFSERLHQSRLMGLIWTVGC</sequence>
<accession>A0ACB0IGA9</accession>
<protein>
    <submittedName>
        <fullName evidence="1">Uncharacterized protein</fullName>
    </submittedName>
</protein>
<organism evidence="1 2">
    <name type="scientific">Trifolium pratense</name>
    <name type="common">Red clover</name>
    <dbReference type="NCBI Taxonomy" id="57577"/>
    <lineage>
        <taxon>Eukaryota</taxon>
        <taxon>Viridiplantae</taxon>
        <taxon>Streptophyta</taxon>
        <taxon>Embryophyta</taxon>
        <taxon>Tracheophyta</taxon>
        <taxon>Spermatophyta</taxon>
        <taxon>Magnoliopsida</taxon>
        <taxon>eudicotyledons</taxon>
        <taxon>Gunneridae</taxon>
        <taxon>Pentapetalae</taxon>
        <taxon>rosids</taxon>
        <taxon>fabids</taxon>
        <taxon>Fabales</taxon>
        <taxon>Fabaceae</taxon>
        <taxon>Papilionoideae</taxon>
        <taxon>50 kb inversion clade</taxon>
        <taxon>NPAAA clade</taxon>
        <taxon>Hologalegina</taxon>
        <taxon>IRL clade</taxon>
        <taxon>Trifolieae</taxon>
        <taxon>Trifolium</taxon>
    </lineage>
</organism>
<comment type="caution">
    <text evidence="1">The sequence shown here is derived from an EMBL/GenBank/DDBJ whole genome shotgun (WGS) entry which is preliminary data.</text>
</comment>
<dbReference type="Proteomes" id="UP001177021">
    <property type="component" value="Unassembled WGS sequence"/>
</dbReference>
<reference evidence="1" key="1">
    <citation type="submission" date="2023-10" db="EMBL/GenBank/DDBJ databases">
        <authorList>
            <person name="Rodriguez Cubillos JULIANA M."/>
            <person name="De Vega J."/>
        </authorList>
    </citation>
    <scope>NUCLEOTIDE SEQUENCE</scope>
</reference>
<proteinExistence type="predicted"/>
<gene>
    <name evidence="1" type="ORF">MILVUS5_LOCUS2682</name>
</gene>